<evidence type="ECO:0000313" key="2">
    <source>
        <dbReference type="EMBL" id="SCY10771.1"/>
    </source>
</evidence>
<evidence type="ECO:0000313" key="3">
    <source>
        <dbReference type="Proteomes" id="UP000198870"/>
    </source>
</evidence>
<proteinExistence type="predicted"/>
<dbReference type="Proteomes" id="UP000198870">
    <property type="component" value="Unassembled WGS sequence"/>
</dbReference>
<dbReference type="RefSeq" id="WP_092209715.1">
    <property type="nucleotide sequence ID" value="NZ_FMUX01000004.1"/>
</dbReference>
<dbReference type="AlphaFoldDB" id="A0A1G5D8D4"/>
<dbReference type="OrthoDB" id="5397245at2"/>
<organism evidence="2 3">
    <name type="scientific">Desulfoluna spongiiphila</name>
    <dbReference type="NCBI Taxonomy" id="419481"/>
    <lineage>
        <taxon>Bacteria</taxon>
        <taxon>Pseudomonadati</taxon>
        <taxon>Thermodesulfobacteriota</taxon>
        <taxon>Desulfobacteria</taxon>
        <taxon>Desulfobacterales</taxon>
        <taxon>Desulfolunaceae</taxon>
        <taxon>Desulfoluna</taxon>
    </lineage>
</organism>
<feature type="signal peptide" evidence="1">
    <location>
        <begin position="1"/>
        <end position="21"/>
    </location>
</feature>
<evidence type="ECO:0000256" key="1">
    <source>
        <dbReference type="SAM" id="SignalP"/>
    </source>
</evidence>
<name>A0A1G5D8D4_9BACT</name>
<gene>
    <name evidence="2" type="ORF">SAMN05216233_10439</name>
</gene>
<feature type="chain" id="PRO_5011488785" evidence="1">
    <location>
        <begin position="22"/>
        <end position="115"/>
    </location>
</feature>
<accession>A0A1G5D8D4</accession>
<keyword evidence="1" id="KW-0732">Signal</keyword>
<sequence>MKKILCVLCFLVFGMVGSLEATPIDPSFGWYGKFAWSDGLGMIDSVGGDYMQFGWQISVDVDSIMSYVKVWDIYGPGDEFALYVDGSEVAWDETYEGSQGTNEFINYPTYDIAMV</sequence>
<dbReference type="EMBL" id="FMUX01000004">
    <property type="protein sequence ID" value="SCY10771.1"/>
    <property type="molecule type" value="Genomic_DNA"/>
</dbReference>
<protein>
    <submittedName>
        <fullName evidence="2">Uncharacterized protein</fullName>
    </submittedName>
</protein>
<reference evidence="2 3" key="1">
    <citation type="submission" date="2016-10" db="EMBL/GenBank/DDBJ databases">
        <authorList>
            <person name="de Groot N.N."/>
        </authorList>
    </citation>
    <scope>NUCLEOTIDE SEQUENCE [LARGE SCALE GENOMIC DNA]</scope>
    <source>
        <strain evidence="2 3">AA1</strain>
    </source>
</reference>
<keyword evidence="3" id="KW-1185">Reference proteome</keyword>